<protein>
    <submittedName>
        <fullName evidence="1">Uncharacterized protein</fullName>
    </submittedName>
</protein>
<dbReference type="STRING" id="232089.SAMN05443544_0276"/>
<name>A0A1N6DIV6_9MICO</name>
<keyword evidence="2" id="KW-1185">Reference proteome</keyword>
<gene>
    <name evidence="1" type="ORF">SAMN05443544_0276</name>
</gene>
<evidence type="ECO:0000313" key="1">
    <source>
        <dbReference type="EMBL" id="SIN70593.1"/>
    </source>
</evidence>
<reference evidence="2" key="1">
    <citation type="submission" date="2016-11" db="EMBL/GenBank/DDBJ databases">
        <authorList>
            <person name="Varghese N."/>
            <person name="Submissions S."/>
        </authorList>
    </citation>
    <scope>NUCLEOTIDE SEQUENCE [LARGE SCALE GENOMIC DNA]</scope>
    <source>
        <strain evidence="2">DSM 8595</strain>
    </source>
</reference>
<evidence type="ECO:0000313" key="2">
    <source>
        <dbReference type="Proteomes" id="UP000184699"/>
    </source>
</evidence>
<dbReference type="Proteomes" id="UP000184699">
    <property type="component" value="Unassembled WGS sequence"/>
</dbReference>
<sequence length="494" mass="54756">MTIQPPSRAILITQSQLRRFAGSEIVTLELVEHFASTGSPVVVVTHAFESPMREEILNAGDVEVILMSDPNLSDRLGQYDFELVWIHHCVIPKIVAAGDIDAPIVFNHMSGVHPIEHPMLPSIERQLATLSLFNSEETMEAQSARGALASLSHERIRVFPNPAPDAFTAMPALNARARPRLAIVSNHIPDELLEAVALLEGRIDLDLFGESTAKATTQLSRITPSLLGEYDAVVTIGKTVQYALVGGRPVYCYDRFGGPGWLNPSNLEKSAHHNFSGRGFGQKTAETIADELENGLVDAKTHLDEIADRIGDCYLLSSQIPRVIESCRTSQRNTWALSREDQTALELLQDLTATWVSAVEGSAKRERGRRKGLDRIAVLEQQRAHLKAKSTAFEKQRDRARQHARELRESLDSSLAVVERERDDALFAASNSRDAADRATAAAEAVAARLDRTEREFDAFRSRRIIRLAERIARPYGAALNMVLRHRSRGTSTR</sequence>
<accession>A0A1N6DIV6</accession>
<organism evidence="1 2">
    <name type="scientific">Agromyces cerinus subsp. cerinus</name>
    <dbReference type="NCBI Taxonomy" id="232089"/>
    <lineage>
        <taxon>Bacteria</taxon>
        <taxon>Bacillati</taxon>
        <taxon>Actinomycetota</taxon>
        <taxon>Actinomycetes</taxon>
        <taxon>Micrococcales</taxon>
        <taxon>Microbacteriaceae</taxon>
        <taxon>Agromyces</taxon>
    </lineage>
</organism>
<dbReference type="EMBL" id="FSRJ01000001">
    <property type="protein sequence ID" value="SIN70593.1"/>
    <property type="molecule type" value="Genomic_DNA"/>
</dbReference>
<dbReference type="AlphaFoldDB" id="A0A1N6DIV6"/>
<dbReference type="SUPFAM" id="SSF53756">
    <property type="entry name" value="UDP-Glycosyltransferase/glycogen phosphorylase"/>
    <property type="match status" value="1"/>
</dbReference>
<proteinExistence type="predicted"/>
<dbReference type="OrthoDB" id="9179784at2"/>
<dbReference type="RefSeq" id="WP_143231331.1">
    <property type="nucleotide sequence ID" value="NZ_FSRJ01000001.1"/>
</dbReference>